<reference evidence="2 3" key="1">
    <citation type="submission" date="2021-06" db="EMBL/GenBank/DDBJ databases">
        <title>Caerostris extrusa draft genome.</title>
        <authorList>
            <person name="Kono N."/>
            <person name="Arakawa K."/>
        </authorList>
    </citation>
    <scope>NUCLEOTIDE SEQUENCE [LARGE SCALE GENOMIC DNA]</scope>
</reference>
<gene>
    <name evidence="2" type="ORF">CEXT_119431</name>
</gene>
<accession>A0AAV4N523</accession>
<name>A0AAV4N523_CAEEX</name>
<evidence type="ECO:0000313" key="2">
    <source>
        <dbReference type="EMBL" id="GIX79817.1"/>
    </source>
</evidence>
<sequence length="76" mass="8945">MRTEEEPKFSDVNHLDRQRHQEDTEERRPRLLPRGVRLPNDGVPQNLLEVPHRSGHRRRVPEVIESPAITYCNLNG</sequence>
<feature type="region of interest" description="Disordered" evidence="1">
    <location>
        <begin position="1"/>
        <end position="58"/>
    </location>
</feature>
<proteinExistence type="predicted"/>
<dbReference type="Proteomes" id="UP001054945">
    <property type="component" value="Unassembled WGS sequence"/>
</dbReference>
<dbReference type="EMBL" id="BPLR01020538">
    <property type="protein sequence ID" value="GIX79817.1"/>
    <property type="molecule type" value="Genomic_DNA"/>
</dbReference>
<evidence type="ECO:0000256" key="1">
    <source>
        <dbReference type="SAM" id="MobiDB-lite"/>
    </source>
</evidence>
<evidence type="ECO:0000313" key="3">
    <source>
        <dbReference type="Proteomes" id="UP001054945"/>
    </source>
</evidence>
<feature type="compositionally biased region" description="Basic and acidic residues" evidence="1">
    <location>
        <begin position="1"/>
        <end position="29"/>
    </location>
</feature>
<keyword evidence="3" id="KW-1185">Reference proteome</keyword>
<organism evidence="2 3">
    <name type="scientific">Caerostris extrusa</name>
    <name type="common">Bark spider</name>
    <name type="synonym">Caerostris bankana</name>
    <dbReference type="NCBI Taxonomy" id="172846"/>
    <lineage>
        <taxon>Eukaryota</taxon>
        <taxon>Metazoa</taxon>
        <taxon>Ecdysozoa</taxon>
        <taxon>Arthropoda</taxon>
        <taxon>Chelicerata</taxon>
        <taxon>Arachnida</taxon>
        <taxon>Araneae</taxon>
        <taxon>Araneomorphae</taxon>
        <taxon>Entelegynae</taxon>
        <taxon>Araneoidea</taxon>
        <taxon>Araneidae</taxon>
        <taxon>Caerostris</taxon>
    </lineage>
</organism>
<protein>
    <submittedName>
        <fullName evidence="2">Uncharacterized protein</fullName>
    </submittedName>
</protein>
<dbReference type="AlphaFoldDB" id="A0AAV4N523"/>
<comment type="caution">
    <text evidence="2">The sequence shown here is derived from an EMBL/GenBank/DDBJ whole genome shotgun (WGS) entry which is preliminary data.</text>
</comment>